<keyword evidence="2" id="KW-0040">ANK repeat</keyword>
<accession>A0A0M9EN23</accession>
<proteinExistence type="predicted"/>
<keyword evidence="5" id="KW-1185">Reference proteome</keyword>
<dbReference type="PROSITE" id="PS50181">
    <property type="entry name" value="FBOX"/>
    <property type="match status" value="1"/>
</dbReference>
<comment type="caution">
    <text evidence="4">The sequence shown here is derived from an EMBL/GenBank/DDBJ whole genome shotgun (WGS) entry which is preliminary data.</text>
</comment>
<dbReference type="SMART" id="SM00248">
    <property type="entry name" value="ANK"/>
    <property type="match status" value="4"/>
</dbReference>
<protein>
    <recommendedName>
        <fullName evidence="3">F-box domain-containing protein</fullName>
    </recommendedName>
</protein>
<dbReference type="Pfam" id="PF00646">
    <property type="entry name" value="F-box"/>
    <property type="match status" value="1"/>
</dbReference>
<sequence length="276" mass="29792">MLKLPNEILLSIVNLSSIPALASLSRCSKNFHKIFSPSLYERDLAGQSVALERSVSRYRGPADVLNVFESILKAGGDLGKEIEPARVAPYFSVPEAFLFDDDHKINAIHIAAYAGLTEVVEYLIKGRHVALGTFTHSPLHYALQGRCIKTSKTLIQQGADLCDKITSALDVAALQGLTEIVVLLVDKKGMDPDGQHTGWNPLSCAILNGGAGYKDDALATVTFLLQRGANPDLPVYSCELSRENWPAAFAAWSEPGTWIDSTSRSGIASITAMLPP</sequence>
<dbReference type="InterPro" id="IPR002110">
    <property type="entry name" value="Ankyrin_rpt"/>
</dbReference>
<dbReference type="InterPro" id="IPR001810">
    <property type="entry name" value="F-box_dom"/>
</dbReference>
<evidence type="ECO:0000256" key="1">
    <source>
        <dbReference type="ARBA" id="ARBA00022737"/>
    </source>
</evidence>
<dbReference type="AlphaFoldDB" id="A0A0M9EN23"/>
<dbReference type="PANTHER" id="PTHR24198">
    <property type="entry name" value="ANKYRIN REPEAT AND PROTEIN KINASE DOMAIN-CONTAINING PROTEIN"/>
    <property type="match status" value="1"/>
</dbReference>
<evidence type="ECO:0000256" key="2">
    <source>
        <dbReference type="ARBA" id="ARBA00023043"/>
    </source>
</evidence>
<dbReference type="Gene3D" id="1.25.40.20">
    <property type="entry name" value="Ankyrin repeat-containing domain"/>
    <property type="match status" value="1"/>
</dbReference>
<dbReference type="Proteomes" id="UP000037904">
    <property type="component" value="Unassembled WGS sequence"/>
</dbReference>
<evidence type="ECO:0000313" key="4">
    <source>
        <dbReference type="EMBL" id="KPA36080.1"/>
    </source>
</evidence>
<organism evidence="4 5">
    <name type="scientific">Fusarium langsethiae</name>
    <dbReference type="NCBI Taxonomy" id="179993"/>
    <lineage>
        <taxon>Eukaryota</taxon>
        <taxon>Fungi</taxon>
        <taxon>Dikarya</taxon>
        <taxon>Ascomycota</taxon>
        <taxon>Pezizomycotina</taxon>
        <taxon>Sordariomycetes</taxon>
        <taxon>Hypocreomycetidae</taxon>
        <taxon>Hypocreales</taxon>
        <taxon>Nectriaceae</taxon>
        <taxon>Fusarium</taxon>
    </lineage>
</organism>
<dbReference type="PANTHER" id="PTHR24198:SF165">
    <property type="entry name" value="ANKYRIN REPEAT-CONTAINING PROTEIN-RELATED"/>
    <property type="match status" value="1"/>
</dbReference>
<dbReference type="EMBL" id="JXCE01000762">
    <property type="protein sequence ID" value="KPA36080.1"/>
    <property type="molecule type" value="Genomic_DNA"/>
</dbReference>
<dbReference type="InterPro" id="IPR036770">
    <property type="entry name" value="Ankyrin_rpt-contain_sf"/>
</dbReference>
<dbReference type="SUPFAM" id="SSF48403">
    <property type="entry name" value="Ankyrin repeat"/>
    <property type="match status" value="1"/>
</dbReference>
<reference evidence="4 5" key="1">
    <citation type="submission" date="2015-04" db="EMBL/GenBank/DDBJ databases">
        <title>The draft genome sequence of Fusarium langsethiae, a T-2/HT-2 mycotoxin producer.</title>
        <authorList>
            <person name="Lysoe E."/>
            <person name="Divon H.H."/>
            <person name="Terzi V."/>
            <person name="Orru L."/>
            <person name="Lamontanara A."/>
            <person name="Kolseth A.-K."/>
            <person name="Frandsen R.J."/>
            <person name="Nielsen K."/>
            <person name="Thrane U."/>
        </authorList>
    </citation>
    <scope>NUCLEOTIDE SEQUENCE [LARGE SCALE GENOMIC DNA]</scope>
    <source>
        <strain evidence="4 5">Fl201059</strain>
    </source>
</reference>
<name>A0A0M9EN23_FUSLA</name>
<feature type="domain" description="F-box" evidence="3">
    <location>
        <begin position="1"/>
        <end position="44"/>
    </location>
</feature>
<dbReference type="Pfam" id="PF12796">
    <property type="entry name" value="Ank_2"/>
    <property type="match status" value="1"/>
</dbReference>
<keyword evidence="1" id="KW-0677">Repeat</keyword>
<gene>
    <name evidence="4" type="ORF">FLAG1_11173</name>
</gene>
<evidence type="ECO:0000259" key="3">
    <source>
        <dbReference type="PROSITE" id="PS50181"/>
    </source>
</evidence>
<evidence type="ECO:0000313" key="5">
    <source>
        <dbReference type="Proteomes" id="UP000037904"/>
    </source>
</evidence>